<evidence type="ECO:0000313" key="9">
    <source>
        <dbReference type="Proteomes" id="UP000316759"/>
    </source>
</evidence>
<evidence type="ECO:0000256" key="6">
    <source>
        <dbReference type="PIRSR" id="PIRSR600175-1"/>
    </source>
</evidence>
<dbReference type="AlphaFoldDB" id="A0A504Y8Y8"/>
<feature type="transmembrane region" description="Helical" evidence="7">
    <location>
        <begin position="271"/>
        <end position="290"/>
    </location>
</feature>
<dbReference type="OrthoDB" id="6581954at2759"/>
<comment type="caution">
    <text evidence="8">The sequence shown here is derived from an EMBL/GenBank/DDBJ whole genome shotgun (WGS) entry which is preliminary data.</text>
</comment>
<keyword evidence="6" id="KW-0915">Sodium</keyword>
<dbReference type="EMBL" id="SUNJ01013769">
    <property type="protein sequence ID" value="TPP57021.1"/>
    <property type="molecule type" value="Genomic_DNA"/>
</dbReference>
<evidence type="ECO:0000256" key="1">
    <source>
        <dbReference type="ARBA" id="ARBA00004141"/>
    </source>
</evidence>
<sequence length="630" mass="70256">MHNNSKTNGGVGRSGENDTIQVERFTIGVICGDLQKQNDKNFNSESTYSDVGSSEIEVRIMPPEKSMFNSTIGSIVSCLGSAVGTGNIWRFPRIVATHSYARGKCLYLYFFNHISFGWLRFSQSREDVTQDKSSVLCLICSLSFYIAWIILLFLWSIPIIVIEYALGRFTRNSVPAVFYKFFGKYFVWVGGWLATTVFFLSAYYPVIVGWCLYYLWVSCTAAQLPGDEEAGLALFNGFARDSAWPVLTQMIILIITGAFIFGGIRWIERANLLLVPLLLLIVIFTFGWSLTRQYSDVGISFLLTPHWQSLGMPGVWIAAASQNAFDTGAGISVLLTYATFMSRSSGIVRYSFLIPITNNLVSFYMSITIFSTVFSTLVSGDGTLTRSAILKIIQFSGPGSTGLTFTWIPVLFSKVGIFGRVLCFLFFLCLLVAGLSSLLPNIQVVVISLKELGVPHRIAVSAALIFIAAAGIPSALKLEILENQDNTWGYALIISGLLLTSVVLIYGPLRFRRVLINDFGTDDWKIPLIWVFIISILVPIEGVALLVWWILDYVREDPTWYILTLQSLTSTLLEWAVVIIVLVIANVLALRFKPNLYEEARKFGCDPYDSFTYEAETELELDGITISNSE</sequence>
<feature type="transmembrane region" description="Helical" evidence="7">
    <location>
        <begin position="417"/>
        <end position="438"/>
    </location>
</feature>
<dbReference type="InterPro" id="IPR037272">
    <property type="entry name" value="SNS_sf"/>
</dbReference>
<comment type="subcellular location">
    <subcellularLocation>
        <location evidence="1">Membrane</location>
        <topology evidence="1">Multi-pass membrane protein</topology>
    </subcellularLocation>
</comment>
<keyword evidence="6" id="KW-0479">Metal-binding</keyword>
<dbReference type="PANTHER" id="PTHR42948">
    <property type="entry name" value="TRANSPORTER"/>
    <property type="match status" value="1"/>
</dbReference>
<dbReference type="GO" id="GO:0046872">
    <property type="term" value="F:metal ion binding"/>
    <property type="evidence" value="ECO:0007669"/>
    <property type="project" value="UniProtKB-KW"/>
</dbReference>
<feature type="transmembrane region" description="Helical" evidence="7">
    <location>
        <begin position="186"/>
        <end position="216"/>
    </location>
</feature>
<dbReference type="InterPro" id="IPR000175">
    <property type="entry name" value="Na/ntran_symport"/>
</dbReference>
<proteinExistence type="predicted"/>
<keyword evidence="3 7" id="KW-0812">Transmembrane</keyword>
<feature type="transmembrane region" description="Helical" evidence="7">
    <location>
        <begin position="488"/>
        <end position="507"/>
    </location>
</feature>
<feature type="binding site" evidence="6">
    <location>
        <position position="437"/>
    </location>
    <ligand>
        <name>Na(+)</name>
        <dbReference type="ChEBI" id="CHEBI:29101"/>
        <label>1</label>
    </ligand>
</feature>
<protein>
    <submittedName>
        <fullName evidence="8">Sodium-dependent transporter</fullName>
    </submittedName>
</protein>
<feature type="transmembrane region" description="Helical" evidence="7">
    <location>
        <begin position="142"/>
        <end position="166"/>
    </location>
</feature>
<keyword evidence="5 7" id="KW-0472">Membrane</keyword>
<dbReference type="Proteomes" id="UP000316759">
    <property type="component" value="Unassembled WGS sequence"/>
</dbReference>
<evidence type="ECO:0000256" key="4">
    <source>
        <dbReference type="ARBA" id="ARBA00022989"/>
    </source>
</evidence>
<dbReference type="PRINTS" id="PR00176">
    <property type="entry name" value="NANEUSMPORT"/>
</dbReference>
<keyword evidence="9" id="KW-1185">Reference proteome</keyword>
<feature type="binding site" evidence="6">
    <location>
        <position position="358"/>
    </location>
    <ligand>
        <name>Na(+)</name>
        <dbReference type="ChEBI" id="CHEBI:29101"/>
        <label>1</label>
    </ligand>
</feature>
<feature type="transmembrane region" description="Helical" evidence="7">
    <location>
        <begin position="243"/>
        <end position="264"/>
    </location>
</feature>
<dbReference type="Pfam" id="PF00209">
    <property type="entry name" value="SNF"/>
    <property type="match status" value="2"/>
</dbReference>
<dbReference type="PROSITE" id="PS50267">
    <property type="entry name" value="NA_NEUROTRAN_SYMP_3"/>
    <property type="match status" value="2"/>
</dbReference>
<dbReference type="PANTHER" id="PTHR42948:SF1">
    <property type="entry name" value="TRANSPORTER"/>
    <property type="match status" value="1"/>
</dbReference>
<feature type="transmembrane region" description="Helical" evidence="7">
    <location>
        <begin position="571"/>
        <end position="592"/>
    </location>
</feature>
<feature type="transmembrane region" description="Helical" evidence="7">
    <location>
        <begin position="310"/>
        <end position="340"/>
    </location>
</feature>
<keyword evidence="2" id="KW-0813">Transport</keyword>
<evidence type="ECO:0000313" key="8">
    <source>
        <dbReference type="EMBL" id="TPP57021.1"/>
    </source>
</evidence>
<evidence type="ECO:0000256" key="2">
    <source>
        <dbReference type="ARBA" id="ARBA00022448"/>
    </source>
</evidence>
<reference evidence="8 9" key="1">
    <citation type="submission" date="2019-04" db="EMBL/GenBank/DDBJ databases">
        <title>Annotation for the trematode Fasciola gigantica.</title>
        <authorList>
            <person name="Choi Y.-J."/>
        </authorList>
    </citation>
    <scope>NUCLEOTIDE SEQUENCE [LARGE SCALE GENOMIC DNA]</scope>
    <source>
        <strain evidence="8">Uganda_cow_1</strain>
    </source>
</reference>
<keyword evidence="4 7" id="KW-1133">Transmembrane helix</keyword>
<feature type="transmembrane region" description="Helical" evidence="7">
    <location>
        <begin position="458"/>
        <end position="476"/>
    </location>
</feature>
<gene>
    <name evidence="8" type="ORF">FGIG_03667</name>
</gene>
<evidence type="ECO:0000256" key="3">
    <source>
        <dbReference type="ARBA" id="ARBA00022692"/>
    </source>
</evidence>
<evidence type="ECO:0000256" key="7">
    <source>
        <dbReference type="SAM" id="Phobius"/>
    </source>
</evidence>
<dbReference type="GO" id="GO:0016020">
    <property type="term" value="C:membrane"/>
    <property type="evidence" value="ECO:0007669"/>
    <property type="project" value="UniProtKB-SubCell"/>
</dbReference>
<dbReference type="STRING" id="46835.A0A504Y8Y8"/>
<organism evidence="8 9">
    <name type="scientific">Fasciola gigantica</name>
    <name type="common">Giant liver fluke</name>
    <dbReference type="NCBI Taxonomy" id="46835"/>
    <lineage>
        <taxon>Eukaryota</taxon>
        <taxon>Metazoa</taxon>
        <taxon>Spiralia</taxon>
        <taxon>Lophotrochozoa</taxon>
        <taxon>Platyhelminthes</taxon>
        <taxon>Trematoda</taxon>
        <taxon>Digenea</taxon>
        <taxon>Plagiorchiida</taxon>
        <taxon>Echinostomata</taxon>
        <taxon>Echinostomatoidea</taxon>
        <taxon>Fasciolidae</taxon>
        <taxon>Fasciola</taxon>
    </lineage>
</organism>
<dbReference type="SUPFAM" id="SSF161070">
    <property type="entry name" value="SNF-like"/>
    <property type="match status" value="2"/>
</dbReference>
<evidence type="ECO:0000256" key="5">
    <source>
        <dbReference type="ARBA" id="ARBA00023136"/>
    </source>
</evidence>
<accession>A0A504Y8Y8</accession>
<feature type="transmembrane region" description="Helical" evidence="7">
    <location>
        <begin position="528"/>
        <end position="551"/>
    </location>
</feature>
<name>A0A504Y8Y8_FASGI</name>
<feature type="transmembrane region" description="Helical" evidence="7">
    <location>
        <begin position="352"/>
        <end position="374"/>
    </location>
</feature>